<dbReference type="HOGENOM" id="CLU_2539689_0_0_5"/>
<keyword evidence="3" id="KW-1185">Reference proteome</keyword>
<evidence type="ECO:0000313" key="2">
    <source>
        <dbReference type="EMBL" id="ADZ69804.1"/>
    </source>
</evidence>
<protein>
    <submittedName>
        <fullName evidence="2">Uncharacterized protein</fullName>
    </submittedName>
</protein>
<name>F2J2A8_POLGS</name>
<gene>
    <name evidence="2" type="ordered locus">SL003B_1376</name>
</gene>
<reference evidence="2 3" key="1">
    <citation type="journal article" date="2011" name="J. Bacteriol.">
        <title>Complete genome sequence of Polymorphum gilvum SL003B-26A1T, a crude oil-degrading bacterium from oil-polluted saline soil.</title>
        <authorList>
            <person name="Li S.G."/>
            <person name="Tang Y.Q."/>
            <person name="Nie Y."/>
            <person name="Cai M."/>
            <person name="Wu X.L."/>
        </authorList>
    </citation>
    <scope>NUCLEOTIDE SEQUENCE [LARGE SCALE GENOMIC DNA]</scope>
    <source>
        <strain evidence="3">LMG 25793 / CGMCC 1.9160 / SL003B-26A1</strain>
    </source>
</reference>
<evidence type="ECO:0000256" key="1">
    <source>
        <dbReference type="SAM" id="MobiDB-lite"/>
    </source>
</evidence>
<evidence type="ECO:0000313" key="3">
    <source>
        <dbReference type="Proteomes" id="UP000008130"/>
    </source>
</evidence>
<feature type="region of interest" description="Disordered" evidence="1">
    <location>
        <begin position="1"/>
        <end position="22"/>
    </location>
</feature>
<dbReference type="STRING" id="991905.SL003B_1376"/>
<dbReference type="KEGG" id="pgv:SL003B_1376"/>
<feature type="region of interest" description="Disordered" evidence="1">
    <location>
        <begin position="53"/>
        <end position="83"/>
    </location>
</feature>
<dbReference type="Proteomes" id="UP000008130">
    <property type="component" value="Chromosome"/>
</dbReference>
<accession>F2J2A8</accession>
<dbReference type="AlphaFoldDB" id="F2J2A8"/>
<sequence length="83" mass="8910">MPQRPTEKCRSRHGGRQGEPGCRVHRFVQPRTTPAAGDPLRSGLACGSARAFPSSLARSLPWRPVPPASARRSSSSPPLPRTA</sequence>
<organism evidence="2 3">
    <name type="scientific">Polymorphum gilvum (strain LMG 25793 / CGMCC 1.9160 / SL003B-26A1)</name>
    <dbReference type="NCBI Taxonomy" id="991905"/>
    <lineage>
        <taxon>Bacteria</taxon>
        <taxon>Pseudomonadati</taxon>
        <taxon>Pseudomonadota</taxon>
        <taxon>Alphaproteobacteria</taxon>
        <taxon>Rhodobacterales</taxon>
        <taxon>Paracoccaceae</taxon>
        <taxon>Polymorphum</taxon>
    </lineage>
</organism>
<dbReference type="EMBL" id="CP002568">
    <property type="protein sequence ID" value="ADZ69804.1"/>
    <property type="molecule type" value="Genomic_DNA"/>
</dbReference>
<proteinExistence type="predicted"/>